<reference evidence="5 6" key="1">
    <citation type="submission" date="2023-09" db="EMBL/GenBank/DDBJ databases">
        <authorList>
            <person name="Rey-Velasco X."/>
        </authorList>
    </citation>
    <scope>NUCLEOTIDE SEQUENCE [LARGE SCALE GENOMIC DNA]</scope>
    <source>
        <strain evidence="5 6">W409</strain>
    </source>
</reference>
<keyword evidence="6" id="KW-1185">Reference proteome</keyword>
<proteinExistence type="predicted"/>
<evidence type="ECO:0000313" key="5">
    <source>
        <dbReference type="EMBL" id="MDT0582182.1"/>
    </source>
</evidence>
<evidence type="ECO:0000256" key="2">
    <source>
        <dbReference type="ARBA" id="ARBA00022771"/>
    </source>
</evidence>
<dbReference type="GO" id="GO:0008270">
    <property type="term" value="F:zinc ion binding"/>
    <property type="evidence" value="ECO:0007669"/>
    <property type="project" value="UniProtKB-KW"/>
</dbReference>
<evidence type="ECO:0000259" key="4">
    <source>
        <dbReference type="PROSITE" id="PS01358"/>
    </source>
</evidence>
<gene>
    <name evidence="5" type="ORF">RM544_06510</name>
</gene>
<feature type="domain" description="RanBP2-type" evidence="4">
    <location>
        <begin position="74"/>
        <end position="93"/>
    </location>
</feature>
<sequence length="98" mass="11300">MKLVYTNENNILVNHAKNILENEGVEVSLKNEHGSTGMHPQFMFLEVWVNNDADEKKAKRILEEIENPPETEEWVCANCQEKNDASFELCWHCQAPAN</sequence>
<evidence type="ECO:0000256" key="3">
    <source>
        <dbReference type="ARBA" id="ARBA00022833"/>
    </source>
</evidence>
<dbReference type="Pfam" id="PF09413">
    <property type="entry name" value="DUF2007"/>
    <property type="match status" value="1"/>
</dbReference>
<dbReference type="AlphaFoldDB" id="A0AAW8QYZ8"/>
<keyword evidence="3" id="KW-0862">Zinc</keyword>
<evidence type="ECO:0000313" key="6">
    <source>
        <dbReference type="Proteomes" id="UP001249020"/>
    </source>
</evidence>
<dbReference type="Proteomes" id="UP001249020">
    <property type="component" value="Unassembled WGS sequence"/>
</dbReference>
<accession>A0AAW8QYZ8</accession>
<dbReference type="EMBL" id="JAVRIE010000002">
    <property type="protein sequence ID" value="MDT0582182.1"/>
    <property type="molecule type" value="Genomic_DNA"/>
</dbReference>
<comment type="caution">
    <text evidence="5">The sequence shown here is derived from an EMBL/GenBank/DDBJ whole genome shotgun (WGS) entry which is preliminary data.</text>
</comment>
<name>A0AAW8QYZ8_9ALTE</name>
<dbReference type="InterPro" id="IPR001876">
    <property type="entry name" value="Znf_RanBP2"/>
</dbReference>
<dbReference type="PROSITE" id="PS01358">
    <property type="entry name" value="ZF_RANBP2_1"/>
    <property type="match status" value="1"/>
</dbReference>
<dbReference type="InterPro" id="IPR018551">
    <property type="entry name" value="DUF2007"/>
</dbReference>
<protein>
    <submittedName>
        <fullName evidence="5">DUF2007 domain-containing protein</fullName>
    </submittedName>
</protein>
<keyword evidence="1" id="KW-0479">Metal-binding</keyword>
<dbReference type="RefSeq" id="WP_311360960.1">
    <property type="nucleotide sequence ID" value="NZ_JAVRIE010000002.1"/>
</dbReference>
<keyword evidence="2" id="KW-0863">Zinc-finger</keyword>
<organism evidence="5 6">
    <name type="scientific">Brumicola blandensis</name>
    <dbReference type="NCBI Taxonomy" id="3075611"/>
    <lineage>
        <taxon>Bacteria</taxon>
        <taxon>Pseudomonadati</taxon>
        <taxon>Pseudomonadota</taxon>
        <taxon>Gammaproteobacteria</taxon>
        <taxon>Alteromonadales</taxon>
        <taxon>Alteromonadaceae</taxon>
        <taxon>Brumicola</taxon>
    </lineage>
</organism>
<evidence type="ECO:0000256" key="1">
    <source>
        <dbReference type="ARBA" id="ARBA00022723"/>
    </source>
</evidence>